<dbReference type="HOGENOM" id="CLU_046577_0_0_1"/>
<dbReference type="RefSeq" id="XP_002846988.1">
    <property type="nucleotide sequence ID" value="XM_002846942.1"/>
</dbReference>
<gene>
    <name evidence="1" type="ORF">MCYG_04725</name>
</gene>
<dbReference type="GeneID" id="9230104"/>
<organism evidence="1 2">
    <name type="scientific">Arthroderma otae (strain ATCC MYA-4605 / CBS 113480)</name>
    <name type="common">Microsporum canis</name>
    <dbReference type="NCBI Taxonomy" id="554155"/>
    <lineage>
        <taxon>Eukaryota</taxon>
        <taxon>Fungi</taxon>
        <taxon>Dikarya</taxon>
        <taxon>Ascomycota</taxon>
        <taxon>Pezizomycotina</taxon>
        <taxon>Eurotiomycetes</taxon>
        <taxon>Eurotiomycetidae</taxon>
        <taxon>Onygenales</taxon>
        <taxon>Arthrodermataceae</taxon>
        <taxon>Microsporum</taxon>
    </lineage>
</organism>
<accession>C5FMT5</accession>
<evidence type="ECO:0000313" key="1">
    <source>
        <dbReference type="EMBL" id="EEQ31906.1"/>
    </source>
</evidence>
<name>C5FMT5_ARTOC</name>
<protein>
    <submittedName>
        <fullName evidence="1">Uncharacterized protein</fullName>
    </submittedName>
</protein>
<dbReference type="Proteomes" id="UP000002035">
    <property type="component" value="Unassembled WGS sequence"/>
</dbReference>
<sequence length="400" mass="43705">MGAVFNGIILGITGLSLFPLGEYFFPPKKVANTVVRVAAGLSQPRQHNVASTGGTTPNVALFNENGERIGFLSGQRHGVINDGNFGDIVVAPIDSKNNNPATYISLSASSSDAICIAYVAVTHPSGEYWAFSGDSAVSCGAAWYLSNLEMQGDDENKVHKPKCFWIDGPGDDGKVTNNFPQGIGIHLTDFVGSKARSEEYQANKDAMCKSRPRLHMYKELTELNCLPIFNPPLSYDPENRDKDIKAALSDGEVMCKPGPDQKPTASDIIHLRKFSSGRFSVPTYGVKRRIVELSEREEKAPGRACFTDDIVISDSMGAKELCDDPNSHGPDFVSIKEGYYCDMCSHELFPLCHKSAAAAKNQRGCFDVDTKKMRYTGDIAARGNGTIVPDKSYQRVRVWK</sequence>
<dbReference type="eggNOG" id="ENOG502SNA7">
    <property type="taxonomic scope" value="Eukaryota"/>
</dbReference>
<keyword evidence="2" id="KW-1185">Reference proteome</keyword>
<dbReference type="VEuPathDB" id="FungiDB:MCYG_04725"/>
<dbReference type="AlphaFoldDB" id="C5FMT5"/>
<reference evidence="2" key="1">
    <citation type="journal article" date="2012" name="MBio">
        <title>Comparative genome analysis of Trichophyton rubrum and related dermatophytes reveals candidate genes involved in infection.</title>
        <authorList>
            <person name="Martinez D.A."/>
            <person name="Oliver B.G."/>
            <person name="Graeser Y."/>
            <person name="Goldberg J.M."/>
            <person name="Li W."/>
            <person name="Martinez-Rossi N.M."/>
            <person name="Monod M."/>
            <person name="Shelest E."/>
            <person name="Barton R.C."/>
            <person name="Birch E."/>
            <person name="Brakhage A.A."/>
            <person name="Chen Z."/>
            <person name="Gurr S.J."/>
            <person name="Heiman D."/>
            <person name="Heitman J."/>
            <person name="Kosti I."/>
            <person name="Rossi A."/>
            <person name="Saif S."/>
            <person name="Samalova M."/>
            <person name="Saunders C.W."/>
            <person name="Shea T."/>
            <person name="Summerbell R.C."/>
            <person name="Xu J."/>
            <person name="Young S."/>
            <person name="Zeng Q."/>
            <person name="Birren B.W."/>
            <person name="Cuomo C.A."/>
            <person name="White T.C."/>
        </authorList>
    </citation>
    <scope>NUCLEOTIDE SEQUENCE [LARGE SCALE GENOMIC DNA]</scope>
    <source>
        <strain evidence="2">ATCC MYA-4605 / CBS 113480</strain>
    </source>
</reference>
<evidence type="ECO:0000313" key="2">
    <source>
        <dbReference type="Proteomes" id="UP000002035"/>
    </source>
</evidence>
<dbReference type="STRING" id="554155.C5FMT5"/>
<proteinExistence type="predicted"/>
<dbReference type="OMA" id="CFWIDGP"/>
<dbReference type="EMBL" id="DS995704">
    <property type="protein sequence ID" value="EEQ31906.1"/>
    <property type="molecule type" value="Genomic_DNA"/>
</dbReference>
<dbReference type="OrthoDB" id="4173925at2759"/>